<gene>
    <name evidence="2" type="ORF">IL38_23780</name>
</gene>
<dbReference type="EMBL" id="JPMV01000046">
    <property type="protein sequence ID" value="KGI79333.1"/>
    <property type="molecule type" value="Genomic_DNA"/>
</dbReference>
<reference evidence="2 3" key="1">
    <citation type="journal article" date="2014" name="PLoS ONE">
        <title>Identification and Characterization of a New Erythromycin Biosynthetic Gene Cluster in Actinopolyspora erythraea YIM90600, a Novel Erythronolide-Producing Halophilic Actinomycete Isolated from Salt Field.</title>
        <authorList>
            <person name="Chen D."/>
            <person name="Feng J."/>
            <person name="Huang L."/>
            <person name="Zhang Q."/>
            <person name="Wu J."/>
            <person name="Zhu X."/>
            <person name="Duan Y."/>
            <person name="Xu Z."/>
        </authorList>
    </citation>
    <scope>NUCLEOTIDE SEQUENCE [LARGE SCALE GENOMIC DNA]</scope>
    <source>
        <strain evidence="2 3">YIM90600</strain>
    </source>
</reference>
<evidence type="ECO:0000256" key="1">
    <source>
        <dbReference type="SAM" id="MobiDB-lite"/>
    </source>
</evidence>
<keyword evidence="3" id="KW-1185">Reference proteome</keyword>
<evidence type="ECO:0000313" key="2">
    <source>
        <dbReference type="EMBL" id="KGI79333.1"/>
    </source>
</evidence>
<dbReference type="RefSeq" id="WP_043578793.1">
    <property type="nucleotide sequence ID" value="NZ_KN214181.1"/>
</dbReference>
<accession>A0ABR4WYN3</accession>
<sequence length="118" mass="12914">MTPNHPGVPGRATTTADHTDPVLVVCALAGWGNPLLGVDATEPYVRKLLTSTLRTLSRQEILAWRRHYFVSEQNNRWNVAKRWAITLLGTPGAEDLPDDPSPDPSHYSGVAGMEVTDP</sequence>
<name>A0ABR4WYN3_9ACTN</name>
<proteinExistence type="predicted"/>
<feature type="region of interest" description="Disordered" evidence="1">
    <location>
        <begin position="90"/>
        <end position="118"/>
    </location>
</feature>
<protein>
    <submittedName>
        <fullName evidence="2">Uncharacterized protein</fullName>
    </submittedName>
</protein>
<evidence type="ECO:0000313" key="3">
    <source>
        <dbReference type="Proteomes" id="UP000029737"/>
    </source>
</evidence>
<dbReference type="Proteomes" id="UP000029737">
    <property type="component" value="Unassembled WGS sequence"/>
</dbReference>
<organism evidence="2 3">
    <name type="scientific">Actinopolyspora erythraea</name>
    <dbReference type="NCBI Taxonomy" id="414996"/>
    <lineage>
        <taxon>Bacteria</taxon>
        <taxon>Bacillati</taxon>
        <taxon>Actinomycetota</taxon>
        <taxon>Actinomycetes</taxon>
        <taxon>Actinopolysporales</taxon>
        <taxon>Actinopolysporaceae</taxon>
        <taxon>Actinopolyspora</taxon>
    </lineage>
</organism>
<comment type="caution">
    <text evidence="2">The sequence shown here is derived from an EMBL/GenBank/DDBJ whole genome shotgun (WGS) entry which is preliminary data.</text>
</comment>